<gene>
    <name evidence="3" type="ORF">DEO72_LG1g2154</name>
</gene>
<feature type="region of interest" description="Disordered" evidence="2">
    <location>
        <begin position="1"/>
        <end position="24"/>
    </location>
</feature>
<evidence type="ECO:0000256" key="2">
    <source>
        <dbReference type="SAM" id="MobiDB-lite"/>
    </source>
</evidence>
<accession>A0A4D6KTK8</accession>
<reference evidence="3 4" key="1">
    <citation type="submission" date="2019-04" db="EMBL/GenBank/DDBJ databases">
        <title>An improved genome assembly and genetic linkage map for asparagus bean, Vigna unguiculata ssp. sesquipedialis.</title>
        <authorList>
            <person name="Xia Q."/>
            <person name="Zhang R."/>
            <person name="Dong Y."/>
        </authorList>
    </citation>
    <scope>NUCLEOTIDE SEQUENCE [LARGE SCALE GENOMIC DNA]</scope>
    <source>
        <tissue evidence="3">Leaf</tissue>
    </source>
</reference>
<evidence type="ECO:0000313" key="3">
    <source>
        <dbReference type="EMBL" id="QCD78519.1"/>
    </source>
</evidence>
<feature type="coiled-coil region" evidence="1">
    <location>
        <begin position="337"/>
        <end position="364"/>
    </location>
</feature>
<organism evidence="3 4">
    <name type="scientific">Vigna unguiculata</name>
    <name type="common">Cowpea</name>
    <dbReference type="NCBI Taxonomy" id="3917"/>
    <lineage>
        <taxon>Eukaryota</taxon>
        <taxon>Viridiplantae</taxon>
        <taxon>Streptophyta</taxon>
        <taxon>Embryophyta</taxon>
        <taxon>Tracheophyta</taxon>
        <taxon>Spermatophyta</taxon>
        <taxon>Magnoliopsida</taxon>
        <taxon>eudicotyledons</taxon>
        <taxon>Gunneridae</taxon>
        <taxon>Pentapetalae</taxon>
        <taxon>rosids</taxon>
        <taxon>fabids</taxon>
        <taxon>Fabales</taxon>
        <taxon>Fabaceae</taxon>
        <taxon>Papilionoideae</taxon>
        <taxon>50 kb inversion clade</taxon>
        <taxon>NPAAA clade</taxon>
        <taxon>indigoferoid/millettioid clade</taxon>
        <taxon>Phaseoleae</taxon>
        <taxon>Vigna</taxon>
    </lineage>
</organism>
<dbReference type="Proteomes" id="UP000501690">
    <property type="component" value="Linkage Group LG1"/>
</dbReference>
<evidence type="ECO:0000313" key="4">
    <source>
        <dbReference type="Proteomes" id="UP000501690"/>
    </source>
</evidence>
<evidence type="ECO:0000256" key="1">
    <source>
        <dbReference type="SAM" id="Coils"/>
    </source>
</evidence>
<keyword evidence="4" id="KW-1185">Reference proteome</keyword>
<protein>
    <submittedName>
        <fullName evidence="3">Putative transposase</fullName>
    </submittedName>
</protein>
<sequence length="415" mass="46522">MAPKTKRLKKATSTQEPPFPPLVCPIPPQPYIAPPIPPTQQPHIPSMSTHPHVPPLMAPTPHPHIPPSMAPTSHPHVPPIVDTTHQPHAGRESSRVWTVHVIACGRIATDSNNVPINFDSWPKVPKSYKDDCFNILKNLFHFQTSERSAERYCSLCMANKYRNEKMNLWNRVYDSSLSREQLIANVPDGIQKDQWSSFVDYHLSEKYKRNIEVRKAQKIPHIGGAKLLSTKQHEMEVNLGRAVGRGELYIETHKKRNGSYVNEEAKSIAEKMTQEMSQSVNSNEISTDDCVSKVLGKDHSGRVRCLGLRGLHSVAFQSTTRFSNVGHNFSKFGSAESSQLKEEVISLREKLATSEENLKTLKSVMLAYIQMKEGHIPHELGVMFDNETNVIDEKSGQEVPTPHGGSSLDSNFHGV</sequence>
<keyword evidence="1" id="KW-0175">Coiled coil</keyword>
<dbReference type="PANTHER" id="PTHR33144:SF45">
    <property type="entry name" value="TRANSPOSASE TNP1_EN_SPM-LIKE DOMAIN-CONTAINING PROTEIN"/>
    <property type="match status" value="1"/>
</dbReference>
<dbReference type="PANTHER" id="PTHR33144">
    <property type="entry name" value="OS10G0409366 PROTEIN-RELATED"/>
    <property type="match status" value="1"/>
</dbReference>
<proteinExistence type="predicted"/>
<dbReference type="InterPro" id="IPR004252">
    <property type="entry name" value="Probable_transposase_24"/>
</dbReference>
<feature type="region of interest" description="Disordered" evidence="2">
    <location>
        <begin position="394"/>
        <end position="415"/>
    </location>
</feature>
<name>A0A4D6KTK8_VIGUN</name>
<feature type="compositionally biased region" description="Basic residues" evidence="2">
    <location>
        <begin position="1"/>
        <end position="10"/>
    </location>
</feature>
<dbReference type="Pfam" id="PF03004">
    <property type="entry name" value="Transposase_24"/>
    <property type="match status" value="1"/>
</dbReference>
<dbReference type="EMBL" id="CP039345">
    <property type="protein sequence ID" value="QCD78519.1"/>
    <property type="molecule type" value="Genomic_DNA"/>
</dbReference>
<dbReference type="AlphaFoldDB" id="A0A4D6KTK8"/>